<comment type="caution">
    <text evidence="1">The sequence shown here is derived from an EMBL/GenBank/DDBJ whole genome shotgun (WGS) entry which is preliminary data.</text>
</comment>
<evidence type="ECO:0000313" key="1">
    <source>
        <dbReference type="EMBL" id="KAJ2813904.1"/>
    </source>
</evidence>
<accession>A0ACC1LRR2</accession>
<dbReference type="EMBL" id="JANBUP010000014">
    <property type="protein sequence ID" value="KAJ2813904.1"/>
    <property type="molecule type" value="Genomic_DNA"/>
</dbReference>
<keyword evidence="2" id="KW-1185">Reference proteome</keyword>
<organism evidence="1 2">
    <name type="scientific">Coemansia furcata</name>
    <dbReference type="NCBI Taxonomy" id="417177"/>
    <lineage>
        <taxon>Eukaryota</taxon>
        <taxon>Fungi</taxon>
        <taxon>Fungi incertae sedis</taxon>
        <taxon>Zoopagomycota</taxon>
        <taxon>Kickxellomycotina</taxon>
        <taxon>Kickxellomycetes</taxon>
        <taxon>Kickxellales</taxon>
        <taxon>Kickxellaceae</taxon>
        <taxon>Coemansia</taxon>
    </lineage>
</organism>
<proteinExistence type="predicted"/>
<evidence type="ECO:0000313" key="2">
    <source>
        <dbReference type="Proteomes" id="UP001140096"/>
    </source>
</evidence>
<protein>
    <submittedName>
        <fullName evidence="1">Uncharacterized protein</fullName>
    </submittedName>
</protein>
<sequence length="111" mass="12193">MKQTLKSDTYIVRAEVFGLNMADKTNTQDPQMGVQFFPTCGLIKYTNTNKSGITNVTPVGVPFPGYYKDNHPAFNLDIMVTKALKYFDTMASLGPPEFDPPAAAHDGSNRA</sequence>
<dbReference type="Proteomes" id="UP001140096">
    <property type="component" value="Unassembled WGS sequence"/>
</dbReference>
<name>A0ACC1LRR2_9FUNG</name>
<reference evidence="1" key="1">
    <citation type="submission" date="2022-07" db="EMBL/GenBank/DDBJ databases">
        <title>Phylogenomic reconstructions and comparative analyses of Kickxellomycotina fungi.</title>
        <authorList>
            <person name="Reynolds N.K."/>
            <person name="Stajich J.E."/>
            <person name="Barry K."/>
            <person name="Grigoriev I.V."/>
            <person name="Crous P."/>
            <person name="Smith M.E."/>
        </authorList>
    </citation>
    <scope>NUCLEOTIDE SEQUENCE</scope>
    <source>
        <strain evidence="1">CBS 102833</strain>
    </source>
</reference>
<gene>
    <name evidence="1" type="ORF">H4S07_000325</name>
</gene>